<dbReference type="Proteomes" id="UP000600365">
    <property type="component" value="Unassembled WGS sequence"/>
</dbReference>
<name>A0A917Y167_9ACTN</name>
<sequence>MAHKDNHRRTRCGNPLSRYNADERCAACARVAGNEYPAALTLPDHVWRNPQAGGARTVSPERLWMWAIALRKREHRWLAKRVKQLNSFLYHNSLAAGGDVSPDVYLGHHGLGTVIHDNVTIGRRVRIWQNVTLSVRAPAGSPHRIIIGDDVMIGANAVVITPFEKSLHVGQGANIGAGAVVTHDVPAGATVVGVPAQVVREKTT</sequence>
<dbReference type="InterPro" id="IPR001451">
    <property type="entry name" value="Hexapep"/>
</dbReference>
<dbReference type="EMBL" id="BMMM01000004">
    <property type="protein sequence ID" value="GGN61891.1"/>
    <property type="molecule type" value="Genomic_DNA"/>
</dbReference>
<evidence type="ECO:0008006" key="3">
    <source>
        <dbReference type="Google" id="ProtNLM"/>
    </source>
</evidence>
<reference evidence="1 2" key="1">
    <citation type="journal article" date="2014" name="Int. J. Syst. Evol. Microbiol.">
        <title>Complete genome sequence of Corynebacterium casei LMG S-19264T (=DSM 44701T), isolated from a smear-ripened cheese.</title>
        <authorList>
            <consortium name="US DOE Joint Genome Institute (JGI-PGF)"/>
            <person name="Walter F."/>
            <person name="Albersmeier A."/>
            <person name="Kalinowski J."/>
            <person name="Ruckert C."/>
        </authorList>
    </citation>
    <scope>NUCLEOTIDE SEQUENCE [LARGE SCALE GENOMIC DNA]</scope>
    <source>
        <strain evidence="1 2">CGMCC 4.7111</strain>
    </source>
</reference>
<dbReference type="AlphaFoldDB" id="A0A917Y167"/>
<dbReference type="InterPro" id="IPR011004">
    <property type="entry name" value="Trimer_LpxA-like_sf"/>
</dbReference>
<dbReference type="PANTHER" id="PTHR42811">
    <property type="entry name" value="SERINE ACETYLTRANSFERASE"/>
    <property type="match status" value="1"/>
</dbReference>
<dbReference type="Pfam" id="PF14602">
    <property type="entry name" value="Hexapep_2"/>
    <property type="match status" value="1"/>
</dbReference>
<accession>A0A917Y167</accession>
<keyword evidence="2" id="KW-1185">Reference proteome</keyword>
<protein>
    <recommendedName>
        <fullName evidence="3">Serine acetyltransferase</fullName>
    </recommendedName>
</protein>
<evidence type="ECO:0000313" key="2">
    <source>
        <dbReference type="Proteomes" id="UP000600365"/>
    </source>
</evidence>
<comment type="caution">
    <text evidence="1">The sequence shown here is derived from an EMBL/GenBank/DDBJ whole genome shotgun (WGS) entry which is preliminary data.</text>
</comment>
<dbReference type="Gene3D" id="2.160.10.10">
    <property type="entry name" value="Hexapeptide repeat proteins"/>
    <property type="match status" value="1"/>
</dbReference>
<dbReference type="SUPFAM" id="SSF51161">
    <property type="entry name" value="Trimeric LpxA-like enzymes"/>
    <property type="match status" value="1"/>
</dbReference>
<organism evidence="1 2">
    <name type="scientific">Streptomyces albiflavescens</name>
    <dbReference type="NCBI Taxonomy" id="1623582"/>
    <lineage>
        <taxon>Bacteria</taxon>
        <taxon>Bacillati</taxon>
        <taxon>Actinomycetota</taxon>
        <taxon>Actinomycetes</taxon>
        <taxon>Kitasatosporales</taxon>
        <taxon>Streptomycetaceae</taxon>
        <taxon>Streptomyces</taxon>
    </lineage>
</organism>
<gene>
    <name evidence="1" type="ORF">GCM10011579_028650</name>
</gene>
<proteinExistence type="predicted"/>
<evidence type="ECO:0000313" key="1">
    <source>
        <dbReference type="EMBL" id="GGN61891.1"/>
    </source>
</evidence>